<feature type="region of interest" description="Disordered" evidence="1">
    <location>
        <begin position="57"/>
        <end position="76"/>
    </location>
</feature>
<keyword evidence="2" id="KW-0732">Signal</keyword>
<evidence type="ECO:0000313" key="3">
    <source>
        <dbReference type="Ensembl" id="ENSEASP00005002165.1"/>
    </source>
</evidence>
<sequence length="85" mass="8800">MRLPLLVSVGVLLVALLPCPPCRALLTRGPIPGARQRHPSFAGRGCRQLFPRVAPAAAAAPAPARQPSGSRGARGCTAREAVLLN</sequence>
<reference evidence="3" key="1">
    <citation type="submission" date="2023-03" db="UniProtKB">
        <authorList>
            <consortium name="Ensembl"/>
        </authorList>
    </citation>
    <scope>IDENTIFICATION</scope>
</reference>
<dbReference type="AlphaFoldDB" id="A0A8C4KXY4"/>
<accession>A0A8C4KXY4</accession>
<feature type="chain" id="PRO_5034073101" evidence="2">
    <location>
        <begin position="25"/>
        <end position="85"/>
    </location>
</feature>
<dbReference type="Ensembl" id="ENSEAST00005002388.1">
    <property type="protein sequence ID" value="ENSEASP00005002165.1"/>
    <property type="gene ID" value="ENSEASG00005001695.1"/>
</dbReference>
<name>A0A8C4KXY4_EQUAS</name>
<proteinExistence type="predicted"/>
<organism evidence="3">
    <name type="scientific">Equus asinus asinus</name>
    <dbReference type="NCBI Taxonomy" id="83772"/>
    <lineage>
        <taxon>Eukaryota</taxon>
        <taxon>Metazoa</taxon>
        <taxon>Chordata</taxon>
        <taxon>Craniata</taxon>
        <taxon>Vertebrata</taxon>
        <taxon>Euteleostomi</taxon>
        <taxon>Mammalia</taxon>
        <taxon>Eutheria</taxon>
        <taxon>Laurasiatheria</taxon>
        <taxon>Perissodactyla</taxon>
        <taxon>Equidae</taxon>
        <taxon>Equus</taxon>
    </lineage>
</organism>
<feature type="signal peptide" evidence="2">
    <location>
        <begin position="1"/>
        <end position="24"/>
    </location>
</feature>
<protein>
    <submittedName>
        <fullName evidence="3">Uncharacterized protein</fullName>
    </submittedName>
</protein>
<evidence type="ECO:0000256" key="1">
    <source>
        <dbReference type="SAM" id="MobiDB-lite"/>
    </source>
</evidence>
<evidence type="ECO:0000256" key="2">
    <source>
        <dbReference type="SAM" id="SignalP"/>
    </source>
</evidence>